<comment type="caution">
    <text evidence="1">The sequence shown here is derived from an EMBL/GenBank/DDBJ whole genome shotgun (WGS) entry which is preliminary data.</text>
</comment>
<organism evidence="1 2">
    <name type="scientific">Hemibagrus guttatus</name>
    <dbReference type="NCBI Taxonomy" id="175788"/>
    <lineage>
        <taxon>Eukaryota</taxon>
        <taxon>Metazoa</taxon>
        <taxon>Chordata</taxon>
        <taxon>Craniata</taxon>
        <taxon>Vertebrata</taxon>
        <taxon>Euteleostomi</taxon>
        <taxon>Actinopterygii</taxon>
        <taxon>Neopterygii</taxon>
        <taxon>Teleostei</taxon>
        <taxon>Ostariophysi</taxon>
        <taxon>Siluriformes</taxon>
        <taxon>Bagridae</taxon>
        <taxon>Hemibagrus</taxon>
    </lineage>
</organism>
<gene>
    <name evidence="1" type="ORF">QTP70_034814</name>
</gene>
<name>A0AAE0PT41_9TELE</name>
<reference evidence="1" key="1">
    <citation type="submission" date="2023-06" db="EMBL/GenBank/DDBJ databases">
        <title>Male Hemibagrus guttatus genome.</title>
        <authorList>
            <person name="Bian C."/>
        </authorList>
    </citation>
    <scope>NUCLEOTIDE SEQUENCE</scope>
    <source>
        <strain evidence="1">Male_cb2023</strain>
        <tissue evidence="1">Muscle</tissue>
    </source>
</reference>
<dbReference type="Proteomes" id="UP001274896">
    <property type="component" value="Unassembled WGS sequence"/>
</dbReference>
<keyword evidence="2" id="KW-1185">Reference proteome</keyword>
<sequence length="83" mass="9532">MVRPAMLYGLEKVSLRKRQESELEVAELKMLSGSCQVVGYIRQQVKSQVLRLMCWKHGKMGHFEKNQIVMARRLGQGISKTVV</sequence>
<evidence type="ECO:0000313" key="2">
    <source>
        <dbReference type="Proteomes" id="UP001274896"/>
    </source>
</evidence>
<protein>
    <submittedName>
        <fullName evidence="1">Uncharacterized protein</fullName>
    </submittedName>
</protein>
<proteinExistence type="predicted"/>
<evidence type="ECO:0000313" key="1">
    <source>
        <dbReference type="EMBL" id="KAK3507711.1"/>
    </source>
</evidence>
<dbReference type="EMBL" id="JAUCMX010000029">
    <property type="protein sequence ID" value="KAK3507711.1"/>
    <property type="molecule type" value="Genomic_DNA"/>
</dbReference>
<dbReference type="AlphaFoldDB" id="A0AAE0PT41"/>
<feature type="non-terminal residue" evidence="1">
    <location>
        <position position="1"/>
    </location>
</feature>
<accession>A0AAE0PT41</accession>